<accession>A0A8J7KPR8</accession>
<dbReference type="Pfam" id="PF26550">
    <property type="entry name" value="Tricorn_2nd"/>
    <property type="match status" value="1"/>
</dbReference>
<reference evidence="12" key="1">
    <citation type="submission" date="2020-11" db="EMBL/GenBank/DDBJ databases">
        <title>Sequencing the genomes of 1000 actinobacteria strains.</title>
        <authorList>
            <person name="Klenk H.-P."/>
        </authorList>
    </citation>
    <scope>NUCLEOTIDE SEQUENCE</scope>
    <source>
        <strain evidence="12">DSM 45356</strain>
    </source>
</reference>
<keyword evidence="6 7" id="KW-0720">Serine protease</keyword>
<keyword evidence="4 7" id="KW-0645">Protease</keyword>
<dbReference type="GO" id="GO:0006508">
    <property type="term" value="P:proteolysis"/>
    <property type="evidence" value="ECO:0007669"/>
    <property type="project" value="UniProtKB-UniRule"/>
</dbReference>
<dbReference type="Proteomes" id="UP000622552">
    <property type="component" value="Unassembled WGS sequence"/>
</dbReference>
<feature type="compositionally biased region" description="Pro residues" evidence="10">
    <location>
        <begin position="1054"/>
        <end position="1067"/>
    </location>
</feature>
<feature type="active site" description="Charge relay system" evidence="8">
    <location>
        <position position="998"/>
    </location>
</feature>
<dbReference type="InterPro" id="IPR028204">
    <property type="entry name" value="Tricorn_C1"/>
</dbReference>
<dbReference type="GO" id="GO:0005737">
    <property type="term" value="C:cytoplasm"/>
    <property type="evidence" value="ECO:0007669"/>
    <property type="project" value="UniProtKB-SubCell"/>
</dbReference>
<dbReference type="Gene3D" id="2.130.10.10">
    <property type="entry name" value="YVTN repeat-like/Quinoprotein amine dehydrogenase"/>
    <property type="match status" value="1"/>
</dbReference>
<dbReference type="Gene3D" id="2.30.42.10">
    <property type="match status" value="1"/>
</dbReference>
<dbReference type="Pfam" id="PF14684">
    <property type="entry name" value="Tricorn_C1"/>
    <property type="match status" value="1"/>
</dbReference>
<feature type="active site" description="Nucleophile" evidence="8">
    <location>
        <position position="940"/>
    </location>
</feature>
<comment type="similarity">
    <text evidence="2 7">Belongs to the peptidase S41B family.</text>
</comment>
<keyword evidence="5 7" id="KW-0378">Hydrolase</keyword>
<dbReference type="RefSeq" id="WP_197007998.1">
    <property type="nucleotide sequence ID" value="NZ_BONS01000013.1"/>
</dbReference>
<dbReference type="PANTHER" id="PTHR43253:SF1">
    <property type="entry name" value="TRICORN PROTEASE HOMOLOG 2-RELATED"/>
    <property type="match status" value="1"/>
</dbReference>
<evidence type="ECO:0000256" key="1">
    <source>
        <dbReference type="ARBA" id="ARBA00004496"/>
    </source>
</evidence>
<protein>
    <recommendedName>
        <fullName evidence="7">Tricorn protease homolog</fullName>
        <ecNumber evidence="7">3.4.21.-</ecNumber>
    </recommendedName>
</protein>
<dbReference type="Gene3D" id="3.90.226.10">
    <property type="entry name" value="2-enoyl-CoA Hydratase, Chain A, domain 1"/>
    <property type="match status" value="1"/>
</dbReference>
<dbReference type="InterPro" id="IPR005151">
    <property type="entry name" value="Tail-specific_protease"/>
</dbReference>
<dbReference type="EMBL" id="JADOUF010000001">
    <property type="protein sequence ID" value="MBG6141606.1"/>
    <property type="molecule type" value="Genomic_DNA"/>
</dbReference>
<keyword evidence="13" id="KW-1185">Reference proteome</keyword>
<dbReference type="InterPro" id="IPR012393">
    <property type="entry name" value="Tricorn_protease"/>
</dbReference>
<dbReference type="Gene3D" id="2.120.10.60">
    <property type="entry name" value="Tricorn protease N-terminal domain"/>
    <property type="match status" value="1"/>
</dbReference>
<feature type="domain" description="Tail specific protease" evidence="11">
    <location>
        <begin position="819"/>
        <end position="1009"/>
    </location>
</feature>
<feature type="region of interest" description="Disordered" evidence="10">
    <location>
        <begin position="1032"/>
        <end position="1067"/>
    </location>
</feature>
<evidence type="ECO:0000256" key="5">
    <source>
        <dbReference type="ARBA" id="ARBA00022801"/>
    </source>
</evidence>
<dbReference type="InterPro" id="IPR029045">
    <property type="entry name" value="ClpP/crotonase-like_dom_sf"/>
</dbReference>
<keyword evidence="3 7" id="KW-0963">Cytoplasm</keyword>
<dbReference type="Pfam" id="PF03572">
    <property type="entry name" value="Peptidase_S41"/>
    <property type="match status" value="1"/>
</dbReference>
<dbReference type="EC" id="3.4.21.-" evidence="7"/>
<proteinExistence type="inferred from homology"/>
<evidence type="ECO:0000313" key="12">
    <source>
        <dbReference type="EMBL" id="MBG6141606.1"/>
    </source>
</evidence>
<gene>
    <name evidence="12" type="ORF">IW245_007800</name>
</gene>
<dbReference type="CDD" id="cd07562">
    <property type="entry name" value="Peptidase_S41_TRI"/>
    <property type="match status" value="1"/>
</dbReference>
<name>A0A8J7KPR8_9ACTN</name>
<dbReference type="InterPro" id="IPR029414">
    <property type="entry name" value="Tricorn_PDZ"/>
</dbReference>
<comment type="caution">
    <text evidence="12">The sequence shown here is derived from an EMBL/GenBank/DDBJ whole genome shotgun (WGS) entry which is preliminary data.</text>
</comment>
<evidence type="ECO:0000256" key="6">
    <source>
        <dbReference type="ARBA" id="ARBA00022825"/>
    </source>
</evidence>
<dbReference type="SUPFAM" id="SSF69304">
    <property type="entry name" value="Tricorn protease N-terminal domain"/>
    <property type="match status" value="1"/>
</dbReference>
<dbReference type="GO" id="GO:0008236">
    <property type="term" value="F:serine-type peptidase activity"/>
    <property type="evidence" value="ECO:0007669"/>
    <property type="project" value="UniProtKB-UniRule"/>
</dbReference>
<evidence type="ECO:0000256" key="8">
    <source>
        <dbReference type="PIRSR" id="PIRSR036421-1"/>
    </source>
</evidence>
<evidence type="ECO:0000256" key="3">
    <source>
        <dbReference type="ARBA" id="ARBA00022490"/>
    </source>
</evidence>
<feature type="active site" description="Charge relay system" evidence="8">
    <location>
        <position position="721"/>
    </location>
</feature>
<dbReference type="Gene3D" id="3.30.750.44">
    <property type="match status" value="1"/>
</dbReference>
<dbReference type="Pfam" id="PF26549">
    <property type="entry name" value="Tricorn_N"/>
    <property type="match status" value="1"/>
</dbReference>
<dbReference type="PIRSF" id="PIRSF036421">
    <property type="entry name" value="Tricorn_protease"/>
    <property type="match status" value="1"/>
</dbReference>
<dbReference type="SUPFAM" id="SSF82171">
    <property type="entry name" value="DPP6 N-terminal domain-like"/>
    <property type="match status" value="1"/>
</dbReference>
<dbReference type="Pfam" id="PF14685">
    <property type="entry name" value="PDZ_Tricorn"/>
    <property type="match status" value="1"/>
</dbReference>
<comment type="function">
    <text evidence="7">Degrades oligopeptides.</text>
</comment>
<dbReference type="AlphaFoldDB" id="A0A8J7KPR8"/>
<comment type="subcellular location">
    <subcellularLocation>
        <location evidence="1 7">Cytoplasm</location>
    </subcellularLocation>
</comment>
<organism evidence="12 13">
    <name type="scientific">Longispora fulva</name>
    <dbReference type="NCBI Taxonomy" id="619741"/>
    <lineage>
        <taxon>Bacteria</taxon>
        <taxon>Bacillati</taxon>
        <taxon>Actinomycetota</taxon>
        <taxon>Actinomycetes</taxon>
        <taxon>Micromonosporales</taxon>
        <taxon>Micromonosporaceae</taxon>
        <taxon>Longispora</taxon>
    </lineage>
</organism>
<dbReference type="SUPFAM" id="SSF52096">
    <property type="entry name" value="ClpP/crotonase"/>
    <property type="match status" value="1"/>
</dbReference>
<evidence type="ECO:0000259" key="11">
    <source>
        <dbReference type="SMART" id="SM00245"/>
    </source>
</evidence>
<evidence type="ECO:0000256" key="10">
    <source>
        <dbReference type="SAM" id="MobiDB-lite"/>
    </source>
</evidence>
<evidence type="ECO:0000256" key="9">
    <source>
        <dbReference type="PIRSR" id="PIRSR036421-3"/>
    </source>
</evidence>
<evidence type="ECO:0000256" key="2">
    <source>
        <dbReference type="ARBA" id="ARBA00008524"/>
    </source>
</evidence>
<dbReference type="InterPro" id="IPR015943">
    <property type="entry name" value="WD40/YVTN_repeat-like_dom_sf"/>
</dbReference>
<dbReference type="PANTHER" id="PTHR43253">
    <property type="entry name" value="TRICORN PROTEASE HOMOLOG 2-RELATED"/>
    <property type="match status" value="1"/>
</dbReference>
<dbReference type="SUPFAM" id="SSF50156">
    <property type="entry name" value="PDZ domain-like"/>
    <property type="match status" value="1"/>
</dbReference>
<evidence type="ECO:0000313" key="13">
    <source>
        <dbReference type="Proteomes" id="UP000622552"/>
    </source>
</evidence>
<sequence length="1067" mass="116487">MAGYLRFPTLHDDTLVFVCEDDLWTVPASGGRAARLTAGVAEASQPLLSPDGTLIAFAGSDEGPGEVSVMPATGGEVRRLTHHGLLVGIAGWAPDGRIVYSSSADLPHNRRQLRTVAVTGGLSRVLPFGGLARSIAYGPGGAVVLGRNTADPAIWKRYRGGTAGALWIDPDGGGEFRRLVTVDGNLAAPCWIGDRVFFLSDHEGIGNVYSCAASGEDLRRHTDHEDFYARNLTGDGRRLTYHLGGDLYVLDGGGETRRVEIELGSSRTQRSRKFVSSSRHLHSATLKPDGSGLALTVRGKAFSLGNWEGPVRQHGEPDGVRYRELTWLADGHRLVAAAAGDSDREDLVVLSADGGSSSVIGEDLGRIVSLAPAPKGATVAVANHRCELWLVDTDSGSARQVDRSGHGKIEDLSWSAGGAWLAYSYPVNAETSEIRVCRRETGETRAVTRPVLRDSSPVFDPKGDYLYFLGQREFNPVYDELQFDLGFPYGGRPYAVALRSDLGSPFILAPKPLVEGDKKDDSAAEEPKGETIEFDGIERRVMAFPVSEARYRAVAAVAGKALLLSEPVRGSRQHRWFDADAEAIGVLESYEFETGKIERIADGVTEFEVGPDGKALLYRSGSRLRVVKAGDKAPDEDGEDRAGGWIDLDRVKVSVRPEAEWRQMFREAWRLQREHFWIADMAGIDWPGTYERYAPLVDRVTTRAELSDLLQEVQGELGTSHAYEFGGEYRSRPYYRQGYLGADFSAVDGGYRIDRIVTGDPWDPDATSPLNRPGVNVAPGDVLVAVNGRRFGTATPGELLVSLAETEVELTVHKPNGEPRTVSVRTLADEKPGRYRDWVEANRALVRERSNGRLGYLHIPDMGPDGYAEFQRGYLCEYDRDGLIVDVRFNGGGHVSALVVQRLARRRIAYDFPRWAAPQPYPVESPRGPMVALTNEHAGSDGDIFSHAFKMYGLGPLIGRRTWGGVVGISLNHELADGTITTQPEFSFGFDDVGWRVENYGTDPDIDVDIAPQDFARGVDPQLDTAIEVALAELEKKPPHRPKPVDLPRLGRSPLPPRAPRPAPAGE</sequence>
<dbReference type="InterPro" id="IPR036034">
    <property type="entry name" value="PDZ_sf"/>
</dbReference>
<evidence type="ECO:0000256" key="7">
    <source>
        <dbReference type="PIRNR" id="PIRNR036421"/>
    </source>
</evidence>
<evidence type="ECO:0000256" key="4">
    <source>
        <dbReference type="ARBA" id="ARBA00022670"/>
    </source>
</evidence>
<dbReference type="SMART" id="SM00245">
    <property type="entry name" value="TSPc"/>
    <property type="match status" value="1"/>
</dbReference>
<feature type="site" description="Transition state stabilizer; via amide nitrogen" evidence="9">
    <location>
        <position position="941"/>
    </location>
</feature>